<accession>A0A8J7Z4F9</accession>
<reference evidence="1" key="1">
    <citation type="submission" date="2019-12" db="EMBL/GenBank/DDBJ databases">
        <title>High-Quality draft genome sequences of three cyanobacteria isolated from the limestone walls of the Old Cathedral of Coimbra.</title>
        <authorList>
            <person name="Tiago I."/>
            <person name="Soares F."/>
            <person name="Portugal A."/>
        </authorList>
    </citation>
    <scope>NUCLEOTIDE SEQUENCE</scope>
    <source>
        <strain evidence="1">A</strain>
    </source>
</reference>
<organism evidence="1 2">
    <name type="scientific">Myxacorys almedinensis A</name>
    <dbReference type="NCBI Taxonomy" id="2690445"/>
    <lineage>
        <taxon>Bacteria</taxon>
        <taxon>Bacillati</taxon>
        <taxon>Cyanobacteriota</taxon>
        <taxon>Cyanophyceae</taxon>
        <taxon>Leptolyngbyales</taxon>
        <taxon>Leptolyngbyaceae</taxon>
        <taxon>Myxacorys</taxon>
        <taxon>Myxacorys almedinensis</taxon>
    </lineage>
</organism>
<sequence length="338" mass="39095">MAEHYITSKELISTLKISSQELITIEQFFDAIPDDEWELLEGKDYRVVAGNGLREYTTPGAYTLARYLDATQKQGFWEVIKEWFSHRKREVRRAFVRKKILDNCSSLVKRNDIFFVSRSDVVAIFGTKPSYLKKMSEIAQRAEQPLLKGQDYDEFIDEGGLHYSLAGIDKLSQVLKTSLTKKNRREWCTDVGEVIRPQVKDIVDQIIKRDKGIQKAICKVKRDNDNTCQVTGKKPDKVNNFKIAAHHLYSRNSYPHLADVDKNLITLTCEVHEQFHQYMGGYGKPCTIDDFIKFVEQYYPSSNQVVICLNDQKRVLGNPEPVNQRKPHVLYLPVSRVL</sequence>
<evidence type="ECO:0000313" key="1">
    <source>
        <dbReference type="EMBL" id="NDJ19150.1"/>
    </source>
</evidence>
<dbReference type="RefSeq" id="WP_162424676.1">
    <property type="nucleotide sequence ID" value="NZ_WVIE01000025.1"/>
</dbReference>
<dbReference type="AlphaFoldDB" id="A0A8J7Z4F9"/>
<evidence type="ECO:0000313" key="2">
    <source>
        <dbReference type="Proteomes" id="UP000646053"/>
    </source>
</evidence>
<keyword evidence="2" id="KW-1185">Reference proteome</keyword>
<name>A0A8J7Z4F9_9CYAN</name>
<protein>
    <submittedName>
        <fullName evidence="1">Uncharacterized protein</fullName>
    </submittedName>
</protein>
<gene>
    <name evidence="1" type="ORF">GS601_17960</name>
</gene>
<dbReference type="Proteomes" id="UP000646053">
    <property type="component" value="Unassembled WGS sequence"/>
</dbReference>
<dbReference type="EMBL" id="WVIE01000025">
    <property type="protein sequence ID" value="NDJ19150.1"/>
    <property type="molecule type" value="Genomic_DNA"/>
</dbReference>
<comment type="caution">
    <text evidence="1">The sequence shown here is derived from an EMBL/GenBank/DDBJ whole genome shotgun (WGS) entry which is preliminary data.</text>
</comment>
<proteinExistence type="predicted"/>